<accession>A0A1W2HAR6</accession>
<evidence type="ECO:0000313" key="2">
    <source>
        <dbReference type="EMBL" id="SMD45967.1"/>
    </source>
</evidence>
<keyword evidence="3" id="KW-1185">Reference proteome</keyword>
<feature type="transmembrane region" description="Helical" evidence="1">
    <location>
        <begin position="261"/>
        <end position="278"/>
    </location>
</feature>
<organism evidence="2 3">
    <name type="scientific">Aquiflexum balticum DSM 16537</name>
    <dbReference type="NCBI Taxonomy" id="758820"/>
    <lineage>
        <taxon>Bacteria</taxon>
        <taxon>Pseudomonadati</taxon>
        <taxon>Bacteroidota</taxon>
        <taxon>Cytophagia</taxon>
        <taxon>Cytophagales</taxon>
        <taxon>Cyclobacteriaceae</taxon>
        <taxon>Aquiflexum</taxon>
    </lineage>
</organism>
<protein>
    <submittedName>
        <fullName evidence="2">Uncharacterized protein</fullName>
    </submittedName>
</protein>
<proteinExistence type="predicted"/>
<dbReference type="EMBL" id="LT838813">
    <property type="protein sequence ID" value="SMD45967.1"/>
    <property type="molecule type" value="Genomic_DNA"/>
</dbReference>
<feature type="transmembrane region" description="Helical" evidence="1">
    <location>
        <begin position="140"/>
        <end position="159"/>
    </location>
</feature>
<reference evidence="3" key="1">
    <citation type="submission" date="2017-04" db="EMBL/GenBank/DDBJ databases">
        <authorList>
            <person name="Varghese N."/>
            <person name="Submissions S."/>
        </authorList>
    </citation>
    <scope>NUCLEOTIDE SEQUENCE [LARGE SCALE GENOMIC DNA]</scope>
    <source>
        <strain evidence="3">DSM 16537</strain>
    </source>
</reference>
<feature type="transmembrane region" description="Helical" evidence="1">
    <location>
        <begin position="320"/>
        <end position="340"/>
    </location>
</feature>
<dbReference type="AlphaFoldDB" id="A0A1W2HAR6"/>
<evidence type="ECO:0000256" key="1">
    <source>
        <dbReference type="SAM" id="Phobius"/>
    </source>
</evidence>
<feature type="transmembrane region" description="Helical" evidence="1">
    <location>
        <begin position="235"/>
        <end position="255"/>
    </location>
</feature>
<sequence>MKNYLGFLPLFLTLFLILSFETSVSAQGLYTARGYWEESNKPTYREIKQKQMVGDALSEDEISYLLDFETYLNNYYSRLSEEEKTKYEQMKAQWDRELFETQRPQPVEEFEWRGRDRAINIGYGFIYGLSLVTIAEIDNAAAVGLPLLTAGLWALGPVINPNKYKDITRPVLRASNTGKFLGLIYGGSLGLMIGGDNDNTGRLAFGLATVGSIALGEVGFQLQKKNNYSEGHIELMRLYGIIGPWLGLAATGALGVENANIYGASLLAGGAAGLALGNKVSRNYAYTKGDIFNVAALSVISTGLGFAAAVEVLEEDASNAILLIPAAGTVLGTYFGQKSVKGVYLTNKQGSTISYSTGGAALVGLGIAALTQSESPSIYIGLPSALALITQQIVFNKYKKENLSNNSFSGKSGKNKKIDFTVKVTPENYFINKQMAGRTNIPGLNPNPTQSLVNFKLAF</sequence>
<dbReference type="RefSeq" id="WP_084122921.1">
    <property type="nucleotide sequence ID" value="NZ_LT838813.1"/>
</dbReference>
<keyword evidence="1" id="KW-1133">Transmembrane helix</keyword>
<dbReference type="OrthoDB" id="835052at2"/>
<evidence type="ECO:0000313" key="3">
    <source>
        <dbReference type="Proteomes" id="UP000192333"/>
    </source>
</evidence>
<gene>
    <name evidence="2" type="ORF">SAMN00777080_4640</name>
</gene>
<name>A0A1W2HAR6_9BACT</name>
<dbReference type="Proteomes" id="UP000192333">
    <property type="component" value="Chromosome I"/>
</dbReference>
<feature type="transmembrane region" description="Helical" evidence="1">
    <location>
        <begin position="180"/>
        <end position="197"/>
    </location>
</feature>
<feature type="transmembrane region" description="Helical" evidence="1">
    <location>
        <begin position="203"/>
        <end position="223"/>
    </location>
</feature>
<feature type="transmembrane region" description="Helical" evidence="1">
    <location>
        <begin position="290"/>
        <end position="308"/>
    </location>
</feature>
<keyword evidence="1" id="KW-0472">Membrane</keyword>
<keyword evidence="1" id="KW-0812">Transmembrane</keyword>